<gene>
    <name evidence="2" type="ORF">LUA448_LOCUS27162</name>
    <name evidence="1" type="ORF">TIS948_LOCUS96</name>
</gene>
<evidence type="ECO:0000313" key="1">
    <source>
        <dbReference type="EMBL" id="CAF2974783.1"/>
    </source>
</evidence>
<sequence length="9" mass="1030">MTNPDLGWP</sequence>
<dbReference type="EMBL" id="CAJNXB010000003">
    <property type="protein sequence ID" value="CAF2974783.1"/>
    <property type="molecule type" value="Genomic_DNA"/>
</dbReference>
<proteinExistence type="predicted"/>
<evidence type="ECO:0000313" key="2">
    <source>
        <dbReference type="EMBL" id="CAF3534812.1"/>
    </source>
</evidence>
<dbReference type="Proteomes" id="UP000663833">
    <property type="component" value="Unassembled WGS sequence"/>
</dbReference>
<dbReference type="EMBL" id="CAJNYD010003657">
    <property type="protein sequence ID" value="CAF3534812.1"/>
    <property type="molecule type" value="Genomic_DNA"/>
</dbReference>
<organism evidence="1 3">
    <name type="scientific">Rotaria socialis</name>
    <dbReference type="NCBI Taxonomy" id="392032"/>
    <lineage>
        <taxon>Eukaryota</taxon>
        <taxon>Metazoa</taxon>
        <taxon>Spiralia</taxon>
        <taxon>Gnathifera</taxon>
        <taxon>Rotifera</taxon>
        <taxon>Eurotatoria</taxon>
        <taxon>Bdelloidea</taxon>
        <taxon>Philodinida</taxon>
        <taxon>Philodinidae</taxon>
        <taxon>Rotaria</taxon>
    </lineage>
</organism>
<protein>
    <submittedName>
        <fullName evidence="1">Uncharacterized protein</fullName>
    </submittedName>
</protein>
<evidence type="ECO:0000313" key="3">
    <source>
        <dbReference type="Proteomes" id="UP000663825"/>
    </source>
</evidence>
<accession>A0A817KGG8</accession>
<dbReference type="Proteomes" id="UP000663825">
    <property type="component" value="Unassembled WGS sequence"/>
</dbReference>
<comment type="caution">
    <text evidence="1">The sequence shown here is derived from an EMBL/GenBank/DDBJ whole genome shotgun (WGS) entry which is preliminary data.</text>
</comment>
<name>A0A817KGG8_9BILA</name>
<reference evidence="1" key="1">
    <citation type="submission" date="2021-02" db="EMBL/GenBank/DDBJ databases">
        <authorList>
            <person name="Nowell W R."/>
        </authorList>
    </citation>
    <scope>NUCLEOTIDE SEQUENCE</scope>
</reference>
<feature type="non-terminal residue" evidence="1">
    <location>
        <position position="1"/>
    </location>
</feature>